<dbReference type="PANTHER" id="PTHR31672:SF13">
    <property type="entry name" value="F-BOX PROTEIN CPR30-LIKE"/>
    <property type="match status" value="1"/>
</dbReference>
<evidence type="ECO:0000313" key="4">
    <source>
        <dbReference type="Proteomes" id="UP001604336"/>
    </source>
</evidence>
<feature type="domain" description="F-box" evidence="2">
    <location>
        <begin position="23"/>
        <end position="69"/>
    </location>
</feature>
<dbReference type="Pfam" id="PF00646">
    <property type="entry name" value="F-box"/>
    <property type="match status" value="1"/>
</dbReference>
<dbReference type="CDD" id="cd22157">
    <property type="entry name" value="F-box_AtFBW1-like"/>
    <property type="match status" value="1"/>
</dbReference>
<comment type="caution">
    <text evidence="3">The sequence shown here is derived from an EMBL/GenBank/DDBJ whole genome shotgun (WGS) entry which is preliminary data.</text>
</comment>
<dbReference type="PANTHER" id="PTHR31672">
    <property type="entry name" value="BNACNNG10540D PROTEIN"/>
    <property type="match status" value="1"/>
</dbReference>
<protein>
    <submittedName>
        <fullName evidence="3">F-box/kelch-repeat protein</fullName>
    </submittedName>
</protein>
<dbReference type="SUPFAM" id="SSF81383">
    <property type="entry name" value="F-box domain"/>
    <property type="match status" value="1"/>
</dbReference>
<dbReference type="InterPro" id="IPR036047">
    <property type="entry name" value="F-box-like_dom_sf"/>
</dbReference>
<dbReference type="InterPro" id="IPR050796">
    <property type="entry name" value="SCF_F-box_component"/>
</dbReference>
<feature type="region of interest" description="Disordered" evidence="1">
    <location>
        <begin position="1"/>
        <end position="21"/>
    </location>
</feature>
<dbReference type="PROSITE" id="PS50181">
    <property type="entry name" value="FBOX"/>
    <property type="match status" value="1"/>
</dbReference>
<organism evidence="3 4">
    <name type="scientific">Abeliophyllum distichum</name>
    <dbReference type="NCBI Taxonomy" id="126358"/>
    <lineage>
        <taxon>Eukaryota</taxon>
        <taxon>Viridiplantae</taxon>
        <taxon>Streptophyta</taxon>
        <taxon>Embryophyta</taxon>
        <taxon>Tracheophyta</taxon>
        <taxon>Spermatophyta</taxon>
        <taxon>Magnoliopsida</taxon>
        <taxon>eudicotyledons</taxon>
        <taxon>Gunneridae</taxon>
        <taxon>Pentapetalae</taxon>
        <taxon>asterids</taxon>
        <taxon>lamiids</taxon>
        <taxon>Lamiales</taxon>
        <taxon>Oleaceae</taxon>
        <taxon>Forsythieae</taxon>
        <taxon>Abeliophyllum</taxon>
    </lineage>
</organism>
<dbReference type="Proteomes" id="UP001604336">
    <property type="component" value="Unassembled WGS sequence"/>
</dbReference>
<reference evidence="4" key="1">
    <citation type="submission" date="2024-07" db="EMBL/GenBank/DDBJ databases">
        <title>Two chromosome-level genome assemblies of Korean endemic species Abeliophyllum distichum and Forsythia ovata (Oleaceae).</title>
        <authorList>
            <person name="Jang H."/>
        </authorList>
    </citation>
    <scope>NUCLEOTIDE SEQUENCE [LARGE SCALE GENOMIC DNA]</scope>
</reference>
<evidence type="ECO:0000313" key="3">
    <source>
        <dbReference type="EMBL" id="KAL2513141.1"/>
    </source>
</evidence>
<accession>A0ABD1TKB1</accession>
<dbReference type="Gene3D" id="1.20.1280.50">
    <property type="match status" value="1"/>
</dbReference>
<gene>
    <name evidence="3" type="ORF">Adt_18741</name>
</gene>
<dbReference type="EMBL" id="JBFOLK010000005">
    <property type="protein sequence ID" value="KAL2513141.1"/>
    <property type="molecule type" value="Genomic_DNA"/>
</dbReference>
<proteinExistence type="predicted"/>
<evidence type="ECO:0000256" key="1">
    <source>
        <dbReference type="SAM" id="MobiDB-lite"/>
    </source>
</evidence>
<evidence type="ECO:0000259" key="2">
    <source>
        <dbReference type="PROSITE" id="PS50181"/>
    </source>
</evidence>
<dbReference type="SMART" id="SM00256">
    <property type="entry name" value="FBOX"/>
    <property type="match status" value="1"/>
</dbReference>
<sequence>MASEEQTNPHLPEGTSGINAQDSMPLPILPQELIFDIISRLSVKSLVQFRCICKSWLSLISSHEFAKTHLKISSEKNRGGPDSLAFGRCTEHGVTLYSCNLDSLMHETKSINAVEIYDDTMVSSLWMIGSINGLICLSVRPNEIFLWNPISIF</sequence>
<dbReference type="InterPro" id="IPR001810">
    <property type="entry name" value="F-box_dom"/>
</dbReference>
<keyword evidence="4" id="KW-1185">Reference proteome</keyword>
<name>A0ABD1TKB1_9LAMI</name>
<dbReference type="AlphaFoldDB" id="A0ABD1TKB1"/>